<dbReference type="Proteomes" id="UP000237271">
    <property type="component" value="Unassembled WGS sequence"/>
</dbReference>
<reference evidence="1 2" key="1">
    <citation type="journal article" date="2017" name="Genome Biol. Evol.">
        <title>Phytophthora megakarya and P. palmivora, closely related causal agents of cacao black pod rot, underwent increases in genome sizes and gene numbers by different mechanisms.</title>
        <authorList>
            <person name="Ali S.S."/>
            <person name="Shao J."/>
            <person name="Lary D.J."/>
            <person name="Kronmiller B."/>
            <person name="Shen D."/>
            <person name="Strem M.D."/>
            <person name="Amoako-Attah I."/>
            <person name="Akrofi A.Y."/>
            <person name="Begoude B.A."/>
            <person name="Ten Hoopen G.M."/>
            <person name="Coulibaly K."/>
            <person name="Kebe B.I."/>
            <person name="Melnick R.L."/>
            <person name="Guiltinan M.J."/>
            <person name="Tyler B.M."/>
            <person name="Meinhardt L.W."/>
            <person name="Bailey B.A."/>
        </authorList>
    </citation>
    <scope>NUCLEOTIDE SEQUENCE [LARGE SCALE GENOMIC DNA]</scope>
    <source>
        <strain evidence="2">sbr112.9</strain>
    </source>
</reference>
<name>A0A2P4WXS7_9STRA</name>
<keyword evidence="2" id="KW-1185">Reference proteome</keyword>
<dbReference type="EMBL" id="NCKW01020364">
    <property type="protein sequence ID" value="POM58091.1"/>
    <property type="molecule type" value="Genomic_DNA"/>
</dbReference>
<organism evidence="1 2">
    <name type="scientific">Phytophthora palmivora</name>
    <dbReference type="NCBI Taxonomy" id="4796"/>
    <lineage>
        <taxon>Eukaryota</taxon>
        <taxon>Sar</taxon>
        <taxon>Stramenopiles</taxon>
        <taxon>Oomycota</taxon>
        <taxon>Peronosporomycetes</taxon>
        <taxon>Peronosporales</taxon>
        <taxon>Peronosporaceae</taxon>
        <taxon>Phytophthora</taxon>
    </lineage>
</organism>
<comment type="caution">
    <text evidence="1">The sequence shown here is derived from an EMBL/GenBank/DDBJ whole genome shotgun (WGS) entry which is preliminary data.</text>
</comment>
<evidence type="ECO:0000313" key="2">
    <source>
        <dbReference type="Proteomes" id="UP000237271"/>
    </source>
</evidence>
<evidence type="ECO:0000313" key="1">
    <source>
        <dbReference type="EMBL" id="POM58091.1"/>
    </source>
</evidence>
<dbReference type="OrthoDB" id="27483at2759"/>
<protein>
    <submittedName>
        <fullName evidence="1">Uncharacterized protein</fullName>
    </submittedName>
</protein>
<sequence length="581" mass="64622">MSSGWENSDCSDCEEYYECEDSLNEDDWDSDWPFSNIGESTETLVPKGQIYTEMSELLGRVAEETNYSFGDKATVLSGLPGLGVKGCGILALPMRKENAAEIEKQGKVVREKVWMVTGDQVEVKNPEWVEGLEKLGKMSAEKLGFKNVALRPVLDKLLLYEEGGQFEKQKDGVYEEETQKQARYKFGKDDGAAQFDPYFVVYTAGAHRVVEKVTSGCCLMLLYSLCLPRDDVEVKSESGTPNCVDNANTLNTSAIFAFMLSRSCQKNLIEAKGIEALSGVDFNRCQLLEEANALVHPKHQLKLYIARLHFNHNGRWGASQAQESASLYSLSGQSLGEVRLELILALTDALGDDPDARTALTKIAMEKVHCLLIINSDAFISPSSLTLLWKHAVARENKNIFIDARDVFMKKDGKFLGSVVKALSAFVHAESQPVHQFALISLASRRRSWLLAEIKNISKPFTYEIPPSDIPGAAELVSFFCGTDSSYIIRGFTSITQARSRVGLLSRRLKTSGLVMTAEGRGRNSFVRMIKRGTMFDPRKQKILEYKAEVAHLDQLILLSRSNISGHKHPRDDASTVVTIE</sequence>
<dbReference type="AlphaFoldDB" id="A0A2P4WXS7"/>
<proteinExistence type="predicted"/>
<accession>A0A2P4WXS7</accession>
<gene>
    <name evidence="1" type="ORF">PHPALM_37312</name>
</gene>